<proteinExistence type="predicted"/>
<protein>
    <submittedName>
        <fullName evidence="2">Uncharacterized protein</fullName>
    </submittedName>
</protein>
<dbReference type="AlphaFoldDB" id="A0A9Q8Z3B7"/>
<dbReference type="VEuPathDB" id="FungiDB:yc1106_02425"/>
<dbReference type="Proteomes" id="UP001056012">
    <property type="component" value="Chromosome 2"/>
</dbReference>
<name>A0A9Q8Z3B7_CURCL</name>
<evidence type="ECO:0000313" key="2">
    <source>
        <dbReference type="EMBL" id="USP75151.1"/>
    </source>
</evidence>
<feature type="compositionally biased region" description="Low complexity" evidence="1">
    <location>
        <begin position="176"/>
        <end position="196"/>
    </location>
</feature>
<dbReference type="OrthoDB" id="3934095at2759"/>
<accession>A0A9Q8Z3B7</accession>
<evidence type="ECO:0000256" key="1">
    <source>
        <dbReference type="SAM" id="MobiDB-lite"/>
    </source>
</evidence>
<sequence length="393" mass="42890">MADLDVLMDETLTLCKTPPVPRRHPYRQFYQYRKPQPVDQPSEKPDVDMTDLAGPPMFTFGSQPDLVPKPLFSRSNSLPSRSNSLPSRSSRPSRPPEPFQFNSDIVKSPSPLFSRRNTLPPRVRRATTSERRPSPLSHREDAQPSEDQTHTVVTMSPPTSPKERPTLITIPKSTKKTQATPRKTTPPKTAPATATPAIPPHPTRPAPPIPSMATPFKPAPSKATASKAIPSKPSSVTASTPKRPSPLSGKGSVRRPGPANIAPFQPPSPMVLSPVTSHTSSVTSSPTPSVFSEVASFSASAPSTPSTPTTSPPSSPATRARSPMCYFSPAYWTIATSPSPVYIPRQKLRRKDSPRFDNLRTLRAKESDACLERIYDQRTSAYMEWTGFAALTN</sequence>
<feature type="compositionally biased region" description="Pro residues" evidence="1">
    <location>
        <begin position="197"/>
        <end position="210"/>
    </location>
</feature>
<feature type="compositionally biased region" description="Low complexity" evidence="1">
    <location>
        <begin position="213"/>
        <end position="235"/>
    </location>
</feature>
<feature type="compositionally biased region" description="Low complexity" evidence="1">
    <location>
        <begin position="73"/>
        <end position="92"/>
    </location>
</feature>
<keyword evidence="3" id="KW-1185">Reference proteome</keyword>
<feature type="compositionally biased region" description="Low complexity" evidence="1">
    <location>
        <begin position="273"/>
        <end position="309"/>
    </location>
</feature>
<evidence type="ECO:0000313" key="3">
    <source>
        <dbReference type="Proteomes" id="UP001056012"/>
    </source>
</evidence>
<feature type="compositionally biased region" description="Basic and acidic residues" evidence="1">
    <location>
        <begin position="127"/>
        <end position="142"/>
    </location>
</feature>
<dbReference type="EMBL" id="CP089275">
    <property type="protein sequence ID" value="USP75151.1"/>
    <property type="molecule type" value="Genomic_DNA"/>
</dbReference>
<organism evidence="2 3">
    <name type="scientific">Curvularia clavata</name>
    <dbReference type="NCBI Taxonomy" id="95742"/>
    <lineage>
        <taxon>Eukaryota</taxon>
        <taxon>Fungi</taxon>
        <taxon>Dikarya</taxon>
        <taxon>Ascomycota</taxon>
        <taxon>Pezizomycotina</taxon>
        <taxon>Dothideomycetes</taxon>
        <taxon>Pleosporomycetidae</taxon>
        <taxon>Pleosporales</taxon>
        <taxon>Pleosporineae</taxon>
        <taxon>Pleosporaceae</taxon>
        <taxon>Curvularia</taxon>
    </lineage>
</organism>
<gene>
    <name evidence="2" type="ORF">yc1106_02425</name>
</gene>
<reference evidence="2" key="1">
    <citation type="submission" date="2021-12" db="EMBL/GenBank/DDBJ databases">
        <title>Curvularia clavata genome.</title>
        <authorList>
            <person name="Cao Y."/>
        </authorList>
    </citation>
    <scope>NUCLEOTIDE SEQUENCE</scope>
    <source>
        <strain evidence="2">Yc1106</strain>
    </source>
</reference>
<feature type="region of interest" description="Disordered" evidence="1">
    <location>
        <begin position="18"/>
        <end position="320"/>
    </location>
</feature>